<dbReference type="GO" id="GO:0032993">
    <property type="term" value="C:protein-DNA complex"/>
    <property type="evidence" value="ECO:0007669"/>
    <property type="project" value="TreeGrafter"/>
</dbReference>
<dbReference type="SUPFAM" id="SSF53850">
    <property type="entry name" value="Periplasmic binding protein-like II"/>
    <property type="match status" value="1"/>
</dbReference>
<dbReference type="FunFam" id="1.10.10.10:FF:000001">
    <property type="entry name" value="LysR family transcriptional regulator"/>
    <property type="match status" value="1"/>
</dbReference>
<proteinExistence type="inferred from homology"/>
<evidence type="ECO:0000256" key="2">
    <source>
        <dbReference type="ARBA" id="ARBA00023015"/>
    </source>
</evidence>
<dbReference type="Gene3D" id="3.40.190.10">
    <property type="entry name" value="Periplasmic binding protein-like II"/>
    <property type="match status" value="2"/>
</dbReference>
<evidence type="ECO:0000256" key="3">
    <source>
        <dbReference type="ARBA" id="ARBA00023125"/>
    </source>
</evidence>
<comment type="caution">
    <text evidence="6">The sequence shown here is derived from an EMBL/GenBank/DDBJ whole genome shotgun (WGS) entry which is preliminary data.</text>
</comment>
<protein>
    <recommendedName>
        <fullName evidence="5">HTH lysR-type domain-containing protein</fullName>
    </recommendedName>
</protein>
<dbReference type="GO" id="GO:0003700">
    <property type="term" value="F:DNA-binding transcription factor activity"/>
    <property type="evidence" value="ECO:0007669"/>
    <property type="project" value="InterPro"/>
</dbReference>
<keyword evidence="2" id="KW-0805">Transcription regulation</keyword>
<dbReference type="PROSITE" id="PS50931">
    <property type="entry name" value="HTH_LYSR"/>
    <property type="match status" value="1"/>
</dbReference>
<keyword evidence="3" id="KW-0238">DNA-binding</keyword>
<dbReference type="RefSeq" id="WP_100082110.1">
    <property type="nucleotide sequence ID" value="NZ_NQVN01000016.1"/>
</dbReference>
<evidence type="ECO:0000256" key="4">
    <source>
        <dbReference type="ARBA" id="ARBA00023163"/>
    </source>
</evidence>
<evidence type="ECO:0000256" key="1">
    <source>
        <dbReference type="ARBA" id="ARBA00009437"/>
    </source>
</evidence>
<evidence type="ECO:0000313" key="6">
    <source>
        <dbReference type="EMBL" id="PIO97588.1"/>
    </source>
</evidence>
<keyword evidence="7" id="KW-1185">Reference proteome</keyword>
<name>A0A2G9WSA3_9HYPH</name>
<sequence length="324" mass="35753">MLSYPNIRHLAFLVALAEQRHFRKAAEVCNVSQSTLSAGIAELESLLGVRIAERDRRSVMVTPDGLRIVEQARRVLHETEQLLGLGEAAGNPLSGRIELGCIPSVGPFLLPRFLPFVRQHLPDLVFGLREDKTPALIERLADGRLDLVLMAFPYDIGPFETEMLFDDPFRFVCPVDHPLASLDAVEPRQLVGEEMMFMERENCLHRHALPVFATWPTLADAAYSATSLHMLTAMVGEGLGSTLLPELAVLGGLLSDHKVAAVRLADGVNRRTIGLVWRRQSPRAAGFRAVADLIRRWVAGQKGNDSRGLRAIGARDAEAPHRIT</sequence>
<dbReference type="Pfam" id="PF03466">
    <property type="entry name" value="LysR_substrate"/>
    <property type="match status" value="1"/>
</dbReference>
<feature type="domain" description="HTH lysR-type" evidence="5">
    <location>
        <begin position="5"/>
        <end position="62"/>
    </location>
</feature>
<dbReference type="PANTHER" id="PTHR30346:SF10">
    <property type="entry name" value="TRANSCRIPTIONAL REGULATOR OF OXIDATIVE STRESS OXYR"/>
    <property type="match status" value="1"/>
</dbReference>
<dbReference type="InterPro" id="IPR000847">
    <property type="entry name" value="LysR_HTH_N"/>
</dbReference>
<comment type="similarity">
    <text evidence="1">Belongs to the LysR transcriptional regulatory family.</text>
</comment>
<evidence type="ECO:0000259" key="5">
    <source>
        <dbReference type="PROSITE" id="PS50931"/>
    </source>
</evidence>
<dbReference type="OrthoDB" id="9775392at2"/>
<gene>
    <name evidence="6" type="ORF">CJ014_19160</name>
</gene>
<reference evidence="6 7" key="1">
    <citation type="submission" date="2017-08" db="EMBL/GenBank/DDBJ databases">
        <title>Pleomorphomonas carboxidotrophicus sp. nov., a new mesophilic hydrogenogenic carboxidotroph.</title>
        <authorList>
            <person name="Esquivel-Elizondo S."/>
            <person name="Krajmalnik-Brown R."/>
            <person name="Maldonado J."/>
        </authorList>
    </citation>
    <scope>NUCLEOTIDE SEQUENCE [LARGE SCALE GENOMIC DNA]</scope>
    <source>
        <strain evidence="6 7">SVCO-16</strain>
    </source>
</reference>
<evidence type="ECO:0000313" key="7">
    <source>
        <dbReference type="Proteomes" id="UP000231070"/>
    </source>
</evidence>
<dbReference type="Proteomes" id="UP000231070">
    <property type="component" value="Unassembled WGS sequence"/>
</dbReference>
<dbReference type="Pfam" id="PF00126">
    <property type="entry name" value="HTH_1"/>
    <property type="match status" value="1"/>
</dbReference>
<dbReference type="CDD" id="cd08411">
    <property type="entry name" value="PBP2_OxyR"/>
    <property type="match status" value="1"/>
</dbReference>
<dbReference type="EMBL" id="NQVN01000016">
    <property type="protein sequence ID" value="PIO97588.1"/>
    <property type="molecule type" value="Genomic_DNA"/>
</dbReference>
<dbReference type="InterPro" id="IPR005119">
    <property type="entry name" value="LysR_subst-bd"/>
</dbReference>
<dbReference type="GO" id="GO:0003677">
    <property type="term" value="F:DNA binding"/>
    <property type="evidence" value="ECO:0007669"/>
    <property type="project" value="UniProtKB-KW"/>
</dbReference>
<dbReference type="AlphaFoldDB" id="A0A2G9WSA3"/>
<dbReference type="InterPro" id="IPR036390">
    <property type="entry name" value="WH_DNA-bd_sf"/>
</dbReference>
<accession>A0A2G9WSA3</accession>
<dbReference type="SUPFAM" id="SSF46785">
    <property type="entry name" value="Winged helix' DNA-binding domain"/>
    <property type="match status" value="1"/>
</dbReference>
<organism evidence="6 7">
    <name type="scientific">Pleomorphomonas carboxyditropha</name>
    <dbReference type="NCBI Taxonomy" id="2023338"/>
    <lineage>
        <taxon>Bacteria</taxon>
        <taxon>Pseudomonadati</taxon>
        <taxon>Pseudomonadota</taxon>
        <taxon>Alphaproteobacteria</taxon>
        <taxon>Hyphomicrobiales</taxon>
        <taxon>Pleomorphomonadaceae</taxon>
        <taxon>Pleomorphomonas</taxon>
    </lineage>
</organism>
<dbReference type="Gene3D" id="1.10.10.10">
    <property type="entry name" value="Winged helix-like DNA-binding domain superfamily/Winged helix DNA-binding domain"/>
    <property type="match status" value="1"/>
</dbReference>
<dbReference type="InterPro" id="IPR036388">
    <property type="entry name" value="WH-like_DNA-bd_sf"/>
</dbReference>
<keyword evidence="4" id="KW-0804">Transcription</keyword>
<dbReference type="PANTHER" id="PTHR30346">
    <property type="entry name" value="TRANSCRIPTIONAL DUAL REGULATOR HCAR-RELATED"/>
    <property type="match status" value="1"/>
</dbReference>